<dbReference type="RefSeq" id="WP_105195277.1">
    <property type="nucleotide sequence ID" value="NZ_OLKH01000049.1"/>
</dbReference>
<reference evidence="3" key="1">
    <citation type="submission" date="2018-02" db="EMBL/GenBank/DDBJ databases">
        <authorList>
            <person name="Cohen D.B."/>
            <person name="Kent A.D."/>
        </authorList>
    </citation>
    <scope>NUCLEOTIDE SEQUENCE [LARGE SCALE GENOMIC DNA]</scope>
    <source>
        <strain evidence="3">CIP109753</strain>
    </source>
</reference>
<dbReference type="CDD" id="cd04301">
    <property type="entry name" value="NAT_SF"/>
    <property type="match status" value="1"/>
</dbReference>
<dbReference type="InterPro" id="IPR000182">
    <property type="entry name" value="GNAT_dom"/>
</dbReference>
<evidence type="ECO:0000313" key="5">
    <source>
        <dbReference type="Proteomes" id="UP000288951"/>
    </source>
</evidence>
<dbReference type="Gene3D" id="3.40.630.30">
    <property type="match status" value="1"/>
</dbReference>
<proteinExistence type="predicted"/>
<evidence type="ECO:0000313" key="2">
    <source>
        <dbReference type="EMBL" id="RVU91461.1"/>
    </source>
</evidence>
<dbReference type="InterPro" id="IPR016181">
    <property type="entry name" value="Acyl_CoA_acyltransferase"/>
</dbReference>
<dbReference type="OrthoDB" id="948250at2"/>
<sequence>MNHKIDINRIVIRKALKNDAEAILNSTIDVLNTSDYLISTIDEFKFTIQDEEVWIENFEKNKLDCLFVVVFDSEIIGNLSFITSKQRRVSHVGELSMAIIDKYRNIGIGTKLLNHFFEYIKIQKFNFIKINLSVIEENINAIALYKKFNFETEGCLKKSVLIDKDYKNLLIMSKTISN</sequence>
<feature type="domain" description="N-acetyltransferase" evidence="1">
    <location>
        <begin position="10"/>
        <end position="177"/>
    </location>
</feature>
<accession>A0A2N9P7D2</accession>
<dbReference type="GO" id="GO:0016747">
    <property type="term" value="F:acyltransferase activity, transferring groups other than amino-acyl groups"/>
    <property type="evidence" value="ECO:0007669"/>
    <property type="project" value="InterPro"/>
</dbReference>
<dbReference type="AlphaFoldDB" id="A0A2N9P7D2"/>
<keyword evidence="3" id="KW-0808">Transferase</keyword>
<dbReference type="PANTHER" id="PTHR43415:SF3">
    <property type="entry name" value="GNAT-FAMILY ACETYLTRANSFERASE"/>
    <property type="match status" value="1"/>
</dbReference>
<evidence type="ECO:0000313" key="4">
    <source>
        <dbReference type="Proteomes" id="UP000238180"/>
    </source>
</evidence>
<dbReference type="PROSITE" id="PS51186">
    <property type="entry name" value="GNAT"/>
    <property type="match status" value="1"/>
</dbReference>
<evidence type="ECO:0000313" key="3">
    <source>
        <dbReference type="EMBL" id="SPE76241.1"/>
    </source>
</evidence>
<keyword evidence="5" id="KW-1185">Reference proteome</keyword>
<evidence type="ECO:0000259" key="1">
    <source>
        <dbReference type="PROSITE" id="PS51186"/>
    </source>
</evidence>
<organism evidence="3 4">
    <name type="scientific">Flavobacterium columnare</name>
    <dbReference type="NCBI Taxonomy" id="996"/>
    <lineage>
        <taxon>Bacteria</taxon>
        <taxon>Pseudomonadati</taxon>
        <taxon>Bacteroidota</taxon>
        <taxon>Flavobacteriia</taxon>
        <taxon>Flavobacteriales</taxon>
        <taxon>Flavobacteriaceae</taxon>
        <taxon>Flavobacterium</taxon>
    </lineage>
</organism>
<dbReference type="PANTHER" id="PTHR43415">
    <property type="entry name" value="SPERMIDINE N(1)-ACETYLTRANSFERASE"/>
    <property type="match status" value="1"/>
</dbReference>
<dbReference type="Proteomes" id="UP000288951">
    <property type="component" value="Unassembled WGS sequence"/>
</dbReference>
<protein>
    <submittedName>
        <fullName evidence="2">GNAT family N-acetyltransferase</fullName>
    </submittedName>
    <submittedName>
        <fullName evidence="3">Putative acetyltransferase YhhY</fullName>
    </submittedName>
</protein>
<dbReference type="EMBL" id="RQSM01000003">
    <property type="protein sequence ID" value="RVU91461.1"/>
    <property type="molecule type" value="Genomic_DNA"/>
</dbReference>
<dbReference type="Proteomes" id="UP000238180">
    <property type="component" value="Unassembled WGS sequence"/>
</dbReference>
<name>A0A2N9P7D2_9FLAO</name>
<dbReference type="SUPFAM" id="SSF55729">
    <property type="entry name" value="Acyl-CoA N-acyltransferases (Nat)"/>
    <property type="match status" value="1"/>
</dbReference>
<dbReference type="Pfam" id="PF00583">
    <property type="entry name" value="Acetyltransf_1"/>
    <property type="match status" value="1"/>
</dbReference>
<gene>
    <name evidence="2" type="ORF">EH230_11425</name>
    <name evidence="3" type="ORF">FLACOL_00219</name>
</gene>
<dbReference type="EMBL" id="OLKH01000049">
    <property type="protein sequence ID" value="SPE76241.1"/>
    <property type="molecule type" value="Genomic_DNA"/>
</dbReference>
<reference evidence="2" key="2">
    <citation type="submission" date="2018-12" db="EMBL/GenBank/DDBJ databases">
        <title>Draft genome sequence of Flaovobacterium columnare ARS1 isolated from channel catfish in Alabama.</title>
        <authorList>
            <person name="Cai W."/>
            <person name="Arias C."/>
        </authorList>
    </citation>
    <scope>NUCLEOTIDE SEQUENCE [LARGE SCALE GENOMIC DNA]</scope>
    <source>
        <strain evidence="2">ARS1</strain>
    </source>
</reference>